<feature type="domain" description="Integrase catalytic" evidence="2">
    <location>
        <begin position="119"/>
        <end position="278"/>
    </location>
</feature>
<reference evidence="4" key="2">
    <citation type="journal article" date="2013" name="Nat. Commun.">
        <title>Genome of the Chinese tree shrew.</title>
        <authorList>
            <person name="Fan Y."/>
            <person name="Huang Z.Y."/>
            <person name="Cao C.C."/>
            <person name="Chen C.S."/>
            <person name="Chen Y.X."/>
            <person name="Fan D.D."/>
            <person name="He J."/>
            <person name="Hou H.L."/>
            <person name="Hu L."/>
            <person name="Hu X.T."/>
            <person name="Jiang X.T."/>
            <person name="Lai R."/>
            <person name="Lang Y.S."/>
            <person name="Liang B."/>
            <person name="Liao S.G."/>
            <person name="Mu D."/>
            <person name="Ma Y.Y."/>
            <person name="Niu Y.Y."/>
            <person name="Sun X.Q."/>
            <person name="Xia J.Q."/>
            <person name="Xiao J."/>
            <person name="Xiong Z.Q."/>
            <person name="Xu L."/>
            <person name="Yang L."/>
            <person name="Zhang Y."/>
            <person name="Zhao W."/>
            <person name="Zhao X.D."/>
            <person name="Zheng Y.T."/>
            <person name="Zhou J.M."/>
            <person name="Zhu Y.B."/>
            <person name="Zhang G.J."/>
            <person name="Wang J."/>
            <person name="Yao Y.G."/>
        </authorList>
    </citation>
    <scope>NUCLEOTIDE SEQUENCE [LARGE SCALE GENOMIC DNA]</scope>
</reference>
<evidence type="ECO:0000259" key="2">
    <source>
        <dbReference type="PROSITE" id="PS50994"/>
    </source>
</evidence>
<accession>L9LD06</accession>
<evidence type="ECO:0000313" key="3">
    <source>
        <dbReference type="EMBL" id="ELW72940.1"/>
    </source>
</evidence>
<dbReference type="InterPro" id="IPR050951">
    <property type="entry name" value="Retrovirus_Pol_polyprotein"/>
</dbReference>
<keyword evidence="4" id="KW-1185">Reference proteome</keyword>
<dbReference type="InterPro" id="IPR036397">
    <property type="entry name" value="RNaseH_sf"/>
</dbReference>
<sequence length="591" mass="67398">MVRSGKNGDLHLKQIAYYKRTGEYHPTTLPKKKLFYVGKDRKQSRLVIVSEEEKKKVLRECHENDTGAHHGISRTLTLVESNYYWTSVTNDVKQWVYSCQHCQVAKNTVILAPKQHLLKVENPWSIVTVDLLGPFHTSHGSHVYAIIMTDLYLFTKWVVILPLCDVSASEISKAIISIFFLYGPPQKVIMDQRDEFIQQINVELCGLFGTKQIVIPHASGTVNPTESTPTTIKTFLSKHCADHPNNWDDHLAAVSFAFNVIHLEPSKSTPYFQMFNRNPCMPDTSDTVHEVDGDNTRMFTKILDAIKEADKIMENDTTSVGQMENNHSNELNKSKITIKKKPKQLNPFHLKVGHEVLRQRKNWWKDGRFQSEWVGPCVIDHITESGCAVLRDNTGARLKRPIKMSHLKPYMENNHSNELNKSKITIKKKPKQLNPFHLKVGHEVLRQRKNWWKDGRFQSEWVGPCVIDHITESGCAVLRDNTGARLKRPIKMSHLKPYVRESNEQDSLYLLQGAVVADHDYLGLPEIPVGAYQTNILVEDAAIGGVDHELLASSKDRELLEYRNAKISPLIEDHTTLEKQTQSAGLIKPSS</sequence>
<gene>
    <name evidence="3" type="ORF">TREES_T100000018</name>
</gene>
<evidence type="ECO:0000256" key="1">
    <source>
        <dbReference type="ARBA" id="ARBA00039658"/>
    </source>
</evidence>
<dbReference type="InterPro" id="IPR012337">
    <property type="entry name" value="RNaseH-like_sf"/>
</dbReference>
<dbReference type="PANTHER" id="PTHR37984">
    <property type="entry name" value="PROTEIN CBG26694"/>
    <property type="match status" value="1"/>
</dbReference>
<name>L9LD06_TUPCH</name>
<dbReference type="Gene3D" id="3.30.420.10">
    <property type="entry name" value="Ribonuclease H-like superfamily/Ribonuclease H"/>
    <property type="match status" value="1"/>
</dbReference>
<dbReference type="GO" id="GO:0015074">
    <property type="term" value="P:DNA integration"/>
    <property type="evidence" value="ECO:0007669"/>
    <property type="project" value="InterPro"/>
</dbReference>
<protein>
    <recommendedName>
        <fullName evidence="1">Gypsy retrotransposon integrase-like protein 1</fullName>
    </recommendedName>
</protein>
<dbReference type="Proteomes" id="UP000011518">
    <property type="component" value="Unassembled WGS sequence"/>
</dbReference>
<dbReference type="SUPFAM" id="SSF53098">
    <property type="entry name" value="Ribonuclease H-like"/>
    <property type="match status" value="1"/>
</dbReference>
<dbReference type="GO" id="GO:0003676">
    <property type="term" value="F:nucleic acid binding"/>
    <property type="evidence" value="ECO:0007669"/>
    <property type="project" value="InterPro"/>
</dbReference>
<dbReference type="PROSITE" id="PS50994">
    <property type="entry name" value="INTEGRASE"/>
    <property type="match status" value="1"/>
</dbReference>
<dbReference type="PANTHER" id="PTHR37984:SF5">
    <property type="entry name" value="PROTEIN NYNRIN-LIKE"/>
    <property type="match status" value="1"/>
</dbReference>
<dbReference type="FunFam" id="1.10.340.70:FF:000001">
    <property type="entry name" value="Retrovirus-related Pol polyprotein from transposon gypsy-like Protein"/>
    <property type="match status" value="1"/>
</dbReference>
<proteinExistence type="predicted"/>
<dbReference type="Gene3D" id="1.10.340.70">
    <property type="match status" value="1"/>
</dbReference>
<dbReference type="AlphaFoldDB" id="L9LD06"/>
<dbReference type="STRING" id="246437.L9LD06"/>
<dbReference type="eggNOG" id="KOG0017">
    <property type="taxonomic scope" value="Eukaryota"/>
</dbReference>
<dbReference type="EMBL" id="KB320375">
    <property type="protein sequence ID" value="ELW72940.1"/>
    <property type="molecule type" value="Genomic_DNA"/>
</dbReference>
<dbReference type="Pfam" id="PF17921">
    <property type="entry name" value="Integrase_H2C2"/>
    <property type="match status" value="1"/>
</dbReference>
<dbReference type="InterPro" id="IPR001584">
    <property type="entry name" value="Integrase_cat-core"/>
</dbReference>
<reference evidence="4" key="1">
    <citation type="submission" date="2012-07" db="EMBL/GenBank/DDBJ databases">
        <title>Genome of the Chinese tree shrew, a rising model animal genetically related to primates.</title>
        <authorList>
            <person name="Zhang G."/>
            <person name="Fan Y."/>
            <person name="Yao Y."/>
            <person name="Huang Z."/>
        </authorList>
    </citation>
    <scope>NUCLEOTIDE SEQUENCE [LARGE SCALE GENOMIC DNA]</scope>
</reference>
<dbReference type="FunCoup" id="L9LD06">
    <property type="interactions" value="734"/>
</dbReference>
<dbReference type="InParanoid" id="L9LD06"/>
<organism evidence="3 4">
    <name type="scientific">Tupaia chinensis</name>
    <name type="common">Chinese tree shrew</name>
    <name type="synonym">Tupaia belangeri chinensis</name>
    <dbReference type="NCBI Taxonomy" id="246437"/>
    <lineage>
        <taxon>Eukaryota</taxon>
        <taxon>Metazoa</taxon>
        <taxon>Chordata</taxon>
        <taxon>Craniata</taxon>
        <taxon>Vertebrata</taxon>
        <taxon>Euteleostomi</taxon>
        <taxon>Mammalia</taxon>
        <taxon>Eutheria</taxon>
        <taxon>Euarchontoglires</taxon>
        <taxon>Scandentia</taxon>
        <taxon>Tupaiidae</taxon>
        <taxon>Tupaia</taxon>
    </lineage>
</organism>
<dbReference type="InterPro" id="IPR041588">
    <property type="entry name" value="Integrase_H2C2"/>
</dbReference>
<evidence type="ECO:0000313" key="4">
    <source>
        <dbReference type="Proteomes" id="UP000011518"/>
    </source>
</evidence>